<evidence type="ECO:0000313" key="7">
    <source>
        <dbReference type="Proteomes" id="UP001224674"/>
    </source>
</evidence>
<dbReference type="FunFam" id="3.40.50.720:FF:000301">
    <property type="entry name" value="Hydroxysteroid dehydrogenase like 2"/>
    <property type="match status" value="1"/>
</dbReference>
<reference evidence="6 7" key="1">
    <citation type="submission" date="2023-03" db="EMBL/GenBank/DDBJ databases">
        <title>Complete genome sequences of several Auritidibacter ignavus strains isolated from ear infections.</title>
        <authorList>
            <person name="Baehr T."/>
            <person name="Baumhoegger A.M."/>
        </authorList>
    </citation>
    <scope>NUCLEOTIDE SEQUENCE [LARGE SCALE GENOMIC DNA]</scope>
    <source>
        <strain evidence="6 7">BABAE-6</strain>
    </source>
</reference>
<evidence type="ECO:0000256" key="2">
    <source>
        <dbReference type="ARBA" id="ARBA00006484"/>
    </source>
</evidence>
<comment type="similarity">
    <text evidence="2">Belongs to the short-chain dehydrogenases/reductases (SDR) family.</text>
</comment>
<dbReference type="InterPro" id="IPR036291">
    <property type="entry name" value="NAD(P)-bd_dom_sf"/>
</dbReference>
<organism evidence="6 7">
    <name type="scientific">Auritidibacter ignavus</name>
    <dbReference type="NCBI Taxonomy" id="678932"/>
    <lineage>
        <taxon>Bacteria</taxon>
        <taxon>Bacillati</taxon>
        <taxon>Actinomycetota</taxon>
        <taxon>Actinomycetes</taxon>
        <taxon>Micrococcales</taxon>
        <taxon>Micrococcaceae</taxon>
        <taxon>Auritidibacter</taxon>
    </lineage>
</organism>
<dbReference type="Proteomes" id="UP001224674">
    <property type="component" value="Chromosome"/>
</dbReference>
<dbReference type="InterPro" id="IPR051935">
    <property type="entry name" value="HSDL2"/>
</dbReference>
<dbReference type="PANTHER" id="PTHR42808">
    <property type="entry name" value="HYDROXYSTEROID DEHYDROGENASE-LIKE PROTEIN 2"/>
    <property type="match status" value="1"/>
</dbReference>
<dbReference type="SUPFAM" id="SSF51735">
    <property type="entry name" value="NAD(P)-binding Rossmann-fold domains"/>
    <property type="match status" value="1"/>
</dbReference>
<dbReference type="EMBL" id="CP122566">
    <property type="protein sequence ID" value="WGH93208.1"/>
    <property type="molecule type" value="Genomic_DNA"/>
</dbReference>
<protein>
    <submittedName>
        <fullName evidence="6">NAD(P)-dependent oxidoreductase</fullName>
    </submittedName>
</protein>
<sequence length="277" mass="29648">MTHESSNMLSGKTVILSGGSRGIGLEIAKKLASDGAQIALLAKTAEPHPKLPGTVYTAADEIREAGGKALPLVGDVREESNVVEAVNKTVAEFGGIDIVINNASAINLEPSDKIEMKRVDLMHDINTRGTFLLTRTALPYLKKSSDPRILTLSPPLNTSPKWLGVAPAYMLAKYGMTLAALGIGAEHRIPSTTLWPETTIQTAAVQYALGGDEMMKVSRTADVYSDSAHVILTSAPQKYAGATVLCEEVLRDHGVTDFSKYSPGVDEKDLQKDLFVD</sequence>
<dbReference type="InterPro" id="IPR002347">
    <property type="entry name" value="SDR_fam"/>
</dbReference>
<keyword evidence="5" id="KW-0576">Peroxisome</keyword>
<dbReference type="Gene3D" id="3.40.50.720">
    <property type="entry name" value="NAD(P)-binding Rossmann-like Domain"/>
    <property type="match status" value="1"/>
</dbReference>
<accession>A0AAJ6DF03</accession>
<evidence type="ECO:0000256" key="5">
    <source>
        <dbReference type="ARBA" id="ARBA00023140"/>
    </source>
</evidence>
<evidence type="ECO:0000313" key="6">
    <source>
        <dbReference type="EMBL" id="WGH93208.1"/>
    </source>
</evidence>
<keyword evidence="3" id="KW-0521">NADP</keyword>
<dbReference type="PANTHER" id="PTHR42808:SF3">
    <property type="entry name" value="HYDROXYSTEROID DEHYDROGENASE-LIKE PROTEIN 2"/>
    <property type="match status" value="1"/>
</dbReference>
<evidence type="ECO:0000256" key="3">
    <source>
        <dbReference type="ARBA" id="ARBA00022857"/>
    </source>
</evidence>
<name>A0AAJ6DF03_9MICC</name>
<comment type="subcellular location">
    <subcellularLocation>
        <location evidence="1">Peroxisome</location>
    </subcellularLocation>
</comment>
<keyword evidence="4" id="KW-0560">Oxidoreductase</keyword>
<dbReference type="PRINTS" id="PR00081">
    <property type="entry name" value="GDHRDH"/>
</dbReference>
<dbReference type="Pfam" id="PF00106">
    <property type="entry name" value="adh_short"/>
    <property type="match status" value="1"/>
</dbReference>
<dbReference type="RefSeq" id="WP_279673604.1">
    <property type="nucleotide sequence ID" value="NZ_CP122562.1"/>
</dbReference>
<gene>
    <name evidence="6" type="ORF">QDX21_13135</name>
</gene>
<evidence type="ECO:0000256" key="1">
    <source>
        <dbReference type="ARBA" id="ARBA00004275"/>
    </source>
</evidence>
<proteinExistence type="inferred from homology"/>
<dbReference type="GO" id="GO:0016491">
    <property type="term" value="F:oxidoreductase activity"/>
    <property type="evidence" value="ECO:0007669"/>
    <property type="project" value="UniProtKB-KW"/>
</dbReference>
<dbReference type="AlphaFoldDB" id="A0AAJ6DF03"/>
<keyword evidence="7" id="KW-1185">Reference proteome</keyword>
<evidence type="ECO:0000256" key="4">
    <source>
        <dbReference type="ARBA" id="ARBA00023002"/>
    </source>
</evidence>
<dbReference type="NCBIfam" id="NF006133">
    <property type="entry name" value="PRK08278.1"/>
    <property type="match status" value="1"/>
</dbReference>